<name>A0A6J6QA35_9ZZZZ</name>
<feature type="domain" description="Glyoxalase-like" evidence="1">
    <location>
        <begin position="3"/>
        <end position="165"/>
    </location>
</feature>
<evidence type="ECO:0000313" key="2">
    <source>
        <dbReference type="EMBL" id="CAB4344078.1"/>
    </source>
</evidence>
<organism evidence="4">
    <name type="scientific">freshwater metagenome</name>
    <dbReference type="NCBI Taxonomy" id="449393"/>
    <lineage>
        <taxon>unclassified sequences</taxon>
        <taxon>metagenomes</taxon>
        <taxon>ecological metagenomes</taxon>
    </lineage>
</organism>
<dbReference type="EMBL" id="CAESAI010000049">
    <property type="protein sequence ID" value="CAB4344078.1"/>
    <property type="molecule type" value="Genomic_DNA"/>
</dbReference>
<accession>A0A6J6QA35</accession>
<evidence type="ECO:0000259" key="1">
    <source>
        <dbReference type="Pfam" id="PF13468"/>
    </source>
</evidence>
<dbReference type="EMBL" id="CAFBPK010000018">
    <property type="protein sequence ID" value="CAB5023611.1"/>
    <property type="molecule type" value="Genomic_DNA"/>
</dbReference>
<dbReference type="AlphaFoldDB" id="A0A6J6QA35"/>
<evidence type="ECO:0000313" key="4">
    <source>
        <dbReference type="EMBL" id="CAB4707576.1"/>
    </source>
</evidence>
<dbReference type="SUPFAM" id="SSF54593">
    <property type="entry name" value="Glyoxalase/Bleomycin resistance protein/Dihydroxybiphenyl dioxygenase"/>
    <property type="match status" value="1"/>
</dbReference>
<proteinExistence type="predicted"/>
<gene>
    <name evidence="4" type="ORF">UFOPK2648_00689</name>
    <name evidence="5" type="ORF">UFOPK3278_00930</name>
    <name evidence="2" type="ORF">UFOPK3406_01323</name>
    <name evidence="3" type="ORF">UFOPK3925_01529</name>
    <name evidence="6" type="ORF">UFOPK4097_01082</name>
</gene>
<dbReference type="EMBL" id="CAEZYC010000030">
    <property type="protein sequence ID" value="CAB4707576.1"/>
    <property type="molecule type" value="Genomic_DNA"/>
</dbReference>
<evidence type="ECO:0000313" key="5">
    <source>
        <dbReference type="EMBL" id="CAB4848987.1"/>
    </source>
</evidence>
<dbReference type="InterPro" id="IPR025870">
    <property type="entry name" value="Glyoxalase-like_dom"/>
</dbReference>
<sequence>MQLDHVAYAVTNAELADTVQRLGAELGVAFIDGGKHPRAGTRNFILPLASGQYIEIVAPLEHPVAETVPFGQAVRNRAEAGGGWMGWAVRVDDVAPLEARIGRSAGLGHRQRPGGGDLTWKQIGVIDLIAEPILPFFIKWDDMSAHPSIGGTSDITISEFAFSGDRDSLTTWLGDTPENMLDDIALSWVEDDEVGLTSVTFQTANGSVVIN</sequence>
<dbReference type="Gene3D" id="3.10.180.10">
    <property type="entry name" value="2,3-Dihydroxybiphenyl 1,2-Dioxygenase, domain 1"/>
    <property type="match status" value="1"/>
</dbReference>
<evidence type="ECO:0000313" key="3">
    <source>
        <dbReference type="EMBL" id="CAB4345226.1"/>
    </source>
</evidence>
<dbReference type="EMBL" id="CAFBIX010000037">
    <property type="protein sequence ID" value="CAB4848987.1"/>
    <property type="molecule type" value="Genomic_DNA"/>
</dbReference>
<dbReference type="InterPro" id="IPR029068">
    <property type="entry name" value="Glyas_Bleomycin-R_OHBP_Dase"/>
</dbReference>
<reference evidence="4" key="1">
    <citation type="submission" date="2020-05" db="EMBL/GenBank/DDBJ databases">
        <authorList>
            <person name="Chiriac C."/>
            <person name="Salcher M."/>
            <person name="Ghai R."/>
            <person name="Kavagutti S V."/>
        </authorList>
    </citation>
    <scope>NUCLEOTIDE SEQUENCE</scope>
</reference>
<evidence type="ECO:0000313" key="6">
    <source>
        <dbReference type="EMBL" id="CAB5023611.1"/>
    </source>
</evidence>
<dbReference type="EMBL" id="CAESAD010000017">
    <property type="protein sequence ID" value="CAB4345226.1"/>
    <property type="molecule type" value="Genomic_DNA"/>
</dbReference>
<protein>
    <submittedName>
        <fullName evidence="4">Unannotated protein</fullName>
    </submittedName>
</protein>
<dbReference type="Pfam" id="PF13468">
    <property type="entry name" value="Glyoxalase_3"/>
    <property type="match status" value="1"/>
</dbReference>